<dbReference type="EMBL" id="LAZR01059051">
    <property type="protein sequence ID" value="KKK68610.1"/>
    <property type="molecule type" value="Genomic_DNA"/>
</dbReference>
<evidence type="ECO:0000313" key="2">
    <source>
        <dbReference type="EMBL" id="KKK68610.1"/>
    </source>
</evidence>
<keyword evidence="1" id="KW-1133">Transmembrane helix</keyword>
<sequence length="83" mass="8769">MPAARARAHTHTHARTVDLPPKAMSDGLIVLAAFAAAYAAVAVCTMCAERALAPFRWGRSYDDGGVVEDARSLLDRLTTASSP</sequence>
<keyword evidence="1" id="KW-0472">Membrane</keyword>
<proteinExistence type="predicted"/>
<keyword evidence="1" id="KW-0812">Transmembrane</keyword>
<protein>
    <submittedName>
        <fullName evidence="2">Uncharacterized protein</fullName>
    </submittedName>
</protein>
<accession>A0A0F8Y4N6</accession>
<dbReference type="AlphaFoldDB" id="A0A0F8Y4N6"/>
<feature type="transmembrane region" description="Helical" evidence="1">
    <location>
        <begin position="28"/>
        <end position="48"/>
    </location>
</feature>
<reference evidence="2" key="1">
    <citation type="journal article" date="2015" name="Nature">
        <title>Complex archaea that bridge the gap between prokaryotes and eukaryotes.</title>
        <authorList>
            <person name="Spang A."/>
            <person name="Saw J.H."/>
            <person name="Jorgensen S.L."/>
            <person name="Zaremba-Niedzwiedzka K."/>
            <person name="Martijn J."/>
            <person name="Lind A.E."/>
            <person name="van Eijk R."/>
            <person name="Schleper C."/>
            <person name="Guy L."/>
            <person name="Ettema T.J."/>
        </authorList>
    </citation>
    <scope>NUCLEOTIDE SEQUENCE</scope>
</reference>
<organism evidence="2">
    <name type="scientific">marine sediment metagenome</name>
    <dbReference type="NCBI Taxonomy" id="412755"/>
    <lineage>
        <taxon>unclassified sequences</taxon>
        <taxon>metagenomes</taxon>
        <taxon>ecological metagenomes</taxon>
    </lineage>
</organism>
<gene>
    <name evidence="2" type="ORF">LCGC14_2942320</name>
</gene>
<name>A0A0F8Y4N6_9ZZZZ</name>
<evidence type="ECO:0000256" key="1">
    <source>
        <dbReference type="SAM" id="Phobius"/>
    </source>
</evidence>
<comment type="caution">
    <text evidence="2">The sequence shown here is derived from an EMBL/GenBank/DDBJ whole genome shotgun (WGS) entry which is preliminary data.</text>
</comment>